<organism evidence="1">
    <name type="scientific">viral metagenome</name>
    <dbReference type="NCBI Taxonomy" id="1070528"/>
    <lineage>
        <taxon>unclassified sequences</taxon>
        <taxon>metagenomes</taxon>
        <taxon>organismal metagenomes</taxon>
    </lineage>
</organism>
<dbReference type="AlphaFoldDB" id="A0A6C0D556"/>
<accession>A0A6C0D556</accession>
<protein>
    <submittedName>
        <fullName evidence="1">Uncharacterized protein</fullName>
    </submittedName>
</protein>
<sequence length="233" mass="25969">MSPIPHESELGRLIAIKKELGNLLIRISAITNMSNTNNANIKLKVKLVIANIKRVKALRTSYLQSFNNDLNSINSIITSGETIKNININRQRLDSLISNLDNLSLQTTTAIVQIANLVSILDLNERRELGLTSNSRSRPVPRLLIPPLVPYSVPAPYSASAPYSAPPRLQRQPNIGTRPTSLVRQPAMHLQLEDLDLTPSRASSSTSSRNAFGKKYFRARKITRRKRGAKKMK</sequence>
<dbReference type="EMBL" id="MN739534">
    <property type="protein sequence ID" value="QHT11410.1"/>
    <property type="molecule type" value="Genomic_DNA"/>
</dbReference>
<evidence type="ECO:0000313" key="1">
    <source>
        <dbReference type="EMBL" id="QHT11410.1"/>
    </source>
</evidence>
<reference evidence="1" key="1">
    <citation type="journal article" date="2020" name="Nature">
        <title>Giant virus diversity and host interactions through global metagenomics.</title>
        <authorList>
            <person name="Schulz F."/>
            <person name="Roux S."/>
            <person name="Paez-Espino D."/>
            <person name="Jungbluth S."/>
            <person name="Walsh D.A."/>
            <person name="Denef V.J."/>
            <person name="McMahon K.D."/>
            <person name="Konstantinidis K.T."/>
            <person name="Eloe-Fadrosh E.A."/>
            <person name="Kyrpides N.C."/>
            <person name="Woyke T."/>
        </authorList>
    </citation>
    <scope>NUCLEOTIDE SEQUENCE</scope>
    <source>
        <strain evidence="1">GVMAG-M-3300023174-116</strain>
    </source>
</reference>
<proteinExistence type="predicted"/>
<name>A0A6C0D556_9ZZZZ</name>